<reference evidence="2" key="1">
    <citation type="submission" date="2023-01" db="EMBL/GenBank/DDBJ databases">
        <title>Colletotrichum chrysophilum M932 genome sequence.</title>
        <authorList>
            <person name="Baroncelli R."/>
        </authorList>
    </citation>
    <scope>NUCLEOTIDE SEQUENCE</scope>
    <source>
        <strain evidence="2">M932</strain>
    </source>
</reference>
<sequence>MLSVDNASNEPPPDLSSRLETFVGRIRTELQNQIYESLTSFELELLHAPDSQRINPCDLRRLLPVHVLDVILLALPAANFTLGSNGRNINGKLRKAANVWDVEPIHILFSIGFDYEPQGQRFFAALLELADALPNQFDTAIAQLCAQARSRREGIASATRTRPQPLNQNNKRTLSLVHSDVQAVLASIQAPRPNKKSSASSPGTSATTTKVGPAESLGSLDDDCTSQAKAPSATPAQNTTTEYPAPPASPATQDDIPERSELLEIGRRSDLKESVDFDPFAASEQSPTTGSPLFLDFGDLNANGLTFDNTELPQPDNTPVYDERDDLSYNYEESQIDPTNTKLPTGEPDPPEELDPFLHFVAAPQSPSLPKPRPAQQLQGIKRTRQEYDPDHVRTLVRPETPVQAVWLDQACQDVFGVMAPSMSYVGPSDFNTLVKPDARPSLRIAEHIWDSTLTAVMINLGEDHWALAAIHHRRQQAHSVNPFDPMPSETSFIKATQLLDGFINNLLPRTPPERRIV</sequence>
<name>A0AAD9ABV4_9PEZI</name>
<organism evidence="2 3">
    <name type="scientific">Colletotrichum chrysophilum</name>
    <dbReference type="NCBI Taxonomy" id="1836956"/>
    <lineage>
        <taxon>Eukaryota</taxon>
        <taxon>Fungi</taxon>
        <taxon>Dikarya</taxon>
        <taxon>Ascomycota</taxon>
        <taxon>Pezizomycotina</taxon>
        <taxon>Sordariomycetes</taxon>
        <taxon>Hypocreomycetidae</taxon>
        <taxon>Glomerellales</taxon>
        <taxon>Glomerellaceae</taxon>
        <taxon>Colletotrichum</taxon>
        <taxon>Colletotrichum gloeosporioides species complex</taxon>
    </lineage>
</organism>
<dbReference type="EMBL" id="JAQOWY010000279">
    <property type="protein sequence ID" value="KAK1845258.1"/>
    <property type="molecule type" value="Genomic_DNA"/>
</dbReference>
<evidence type="ECO:0000313" key="3">
    <source>
        <dbReference type="Proteomes" id="UP001243330"/>
    </source>
</evidence>
<dbReference type="AlphaFoldDB" id="A0AAD9ABV4"/>
<proteinExistence type="predicted"/>
<keyword evidence="3" id="KW-1185">Reference proteome</keyword>
<comment type="caution">
    <text evidence="2">The sequence shown here is derived from an EMBL/GenBank/DDBJ whole genome shotgun (WGS) entry which is preliminary data.</text>
</comment>
<protein>
    <recommendedName>
        <fullName evidence="4">Ubiquitin-like protease family profile domain-containing protein</fullName>
    </recommendedName>
</protein>
<feature type="compositionally biased region" description="Low complexity" evidence="1">
    <location>
        <begin position="197"/>
        <end position="209"/>
    </location>
</feature>
<dbReference type="Proteomes" id="UP001243330">
    <property type="component" value="Unassembled WGS sequence"/>
</dbReference>
<gene>
    <name evidence="2" type="ORF">CCHR01_12113</name>
</gene>
<feature type="region of interest" description="Disordered" evidence="1">
    <location>
        <begin position="187"/>
        <end position="256"/>
    </location>
</feature>
<feature type="region of interest" description="Disordered" evidence="1">
    <location>
        <begin position="333"/>
        <end position="391"/>
    </location>
</feature>
<feature type="compositionally biased region" description="Polar residues" evidence="1">
    <location>
        <begin position="225"/>
        <end position="242"/>
    </location>
</feature>
<evidence type="ECO:0000256" key="1">
    <source>
        <dbReference type="SAM" id="MobiDB-lite"/>
    </source>
</evidence>
<feature type="compositionally biased region" description="Polar residues" evidence="1">
    <location>
        <begin position="333"/>
        <end position="342"/>
    </location>
</feature>
<evidence type="ECO:0000313" key="2">
    <source>
        <dbReference type="EMBL" id="KAK1845258.1"/>
    </source>
</evidence>
<accession>A0AAD9ABV4</accession>
<evidence type="ECO:0008006" key="4">
    <source>
        <dbReference type="Google" id="ProtNLM"/>
    </source>
</evidence>